<sequence>MASPRDSGAAQRPPAASSPPPFHAMDADEEDDNVKQLKECATLYLSLQANTSFLLSFLASFASNRLPLCSDLDDTHIIGCLLKQECLAETNRNWKSCQSCTRWFFSFWFDLLIAVSKTIFTF</sequence>
<evidence type="ECO:0000313" key="3">
    <source>
        <dbReference type="Proteomes" id="UP001055439"/>
    </source>
</evidence>
<dbReference type="PANTHER" id="PTHR48236:SF1">
    <property type="entry name" value="COX19-LIKE CHCH FAMILY PROTEIN"/>
    <property type="match status" value="1"/>
</dbReference>
<dbReference type="OrthoDB" id="5586401at2759"/>
<dbReference type="AlphaFoldDB" id="A0A9E7L9Y9"/>
<reference evidence="2" key="1">
    <citation type="submission" date="2022-05" db="EMBL/GenBank/DDBJ databases">
        <title>The Musa troglodytarum L. genome provides insights into the mechanism of non-climacteric behaviour and enrichment of carotenoids.</title>
        <authorList>
            <person name="Wang J."/>
        </authorList>
    </citation>
    <scope>NUCLEOTIDE SEQUENCE</scope>
    <source>
        <tissue evidence="2">Leaf</tissue>
    </source>
</reference>
<dbReference type="Proteomes" id="UP001055439">
    <property type="component" value="Chromosome 9"/>
</dbReference>
<proteinExistence type="predicted"/>
<dbReference type="EMBL" id="CP097511">
    <property type="protein sequence ID" value="URE45801.1"/>
    <property type="molecule type" value="Genomic_DNA"/>
</dbReference>
<evidence type="ECO:0000313" key="2">
    <source>
        <dbReference type="EMBL" id="URE45801.1"/>
    </source>
</evidence>
<evidence type="ECO:0000256" key="1">
    <source>
        <dbReference type="SAM" id="MobiDB-lite"/>
    </source>
</evidence>
<protein>
    <submittedName>
        <fullName evidence="2">Uncharacterized protein</fullName>
    </submittedName>
</protein>
<accession>A0A9E7L9Y9</accession>
<name>A0A9E7L9Y9_9LILI</name>
<feature type="region of interest" description="Disordered" evidence="1">
    <location>
        <begin position="1"/>
        <end position="31"/>
    </location>
</feature>
<keyword evidence="3" id="KW-1185">Reference proteome</keyword>
<organism evidence="2 3">
    <name type="scientific">Musa troglodytarum</name>
    <name type="common">fe'i banana</name>
    <dbReference type="NCBI Taxonomy" id="320322"/>
    <lineage>
        <taxon>Eukaryota</taxon>
        <taxon>Viridiplantae</taxon>
        <taxon>Streptophyta</taxon>
        <taxon>Embryophyta</taxon>
        <taxon>Tracheophyta</taxon>
        <taxon>Spermatophyta</taxon>
        <taxon>Magnoliopsida</taxon>
        <taxon>Liliopsida</taxon>
        <taxon>Zingiberales</taxon>
        <taxon>Musaceae</taxon>
        <taxon>Musa</taxon>
    </lineage>
</organism>
<gene>
    <name evidence="2" type="ORF">MUK42_14955</name>
</gene>
<dbReference type="PANTHER" id="PTHR48236">
    <property type="entry name" value="COX19-LIKE CHCH FAMILY PROTEIN"/>
    <property type="match status" value="1"/>
</dbReference>